<evidence type="ECO:0000256" key="2">
    <source>
        <dbReference type="ARBA" id="ARBA00022695"/>
    </source>
</evidence>
<dbReference type="PANTHER" id="PTHR43584">
    <property type="entry name" value="NUCLEOTIDYL TRANSFERASE"/>
    <property type="match status" value="1"/>
</dbReference>
<comment type="caution">
    <text evidence="4">The sequence shown here is derived from an EMBL/GenBank/DDBJ whole genome shotgun (WGS) entry which is preliminary data.</text>
</comment>
<evidence type="ECO:0000313" key="5">
    <source>
        <dbReference type="Proteomes" id="UP000034600"/>
    </source>
</evidence>
<dbReference type="AlphaFoldDB" id="A0A0G1X996"/>
<reference evidence="4 5" key="1">
    <citation type="journal article" date="2015" name="Nature">
        <title>rRNA introns, odd ribosomes, and small enigmatic genomes across a large radiation of phyla.</title>
        <authorList>
            <person name="Brown C.T."/>
            <person name="Hug L.A."/>
            <person name="Thomas B.C."/>
            <person name="Sharon I."/>
            <person name="Castelle C.J."/>
            <person name="Singh A."/>
            <person name="Wilkins M.J."/>
            <person name="Williams K.H."/>
            <person name="Banfield J.F."/>
        </authorList>
    </citation>
    <scope>NUCLEOTIDE SEQUENCE [LARGE SCALE GENOMIC DNA]</scope>
</reference>
<evidence type="ECO:0000256" key="1">
    <source>
        <dbReference type="ARBA" id="ARBA00022679"/>
    </source>
</evidence>
<dbReference type="Pfam" id="PF00483">
    <property type="entry name" value="NTP_transferase"/>
    <property type="match status" value="1"/>
</dbReference>
<feature type="domain" description="Nucleotidyl transferase" evidence="3">
    <location>
        <begin position="3"/>
        <end position="218"/>
    </location>
</feature>
<dbReference type="PANTHER" id="PTHR43584:SF8">
    <property type="entry name" value="N-ACETYLMURAMATE ALPHA-1-PHOSPHATE URIDYLYLTRANSFERASE"/>
    <property type="match status" value="1"/>
</dbReference>
<keyword evidence="2" id="KW-0548">Nucleotidyltransferase</keyword>
<dbReference type="Gene3D" id="3.90.550.10">
    <property type="entry name" value="Spore Coat Polysaccharide Biosynthesis Protein SpsA, Chain A"/>
    <property type="match status" value="1"/>
</dbReference>
<dbReference type="EMBL" id="LCPO01000006">
    <property type="protein sequence ID" value="KKU99118.1"/>
    <property type="molecule type" value="Genomic_DNA"/>
</dbReference>
<gene>
    <name evidence="4" type="ORF">UY32_C0006G0034</name>
</gene>
<dbReference type="InterPro" id="IPR050065">
    <property type="entry name" value="GlmU-like"/>
</dbReference>
<dbReference type="InterPro" id="IPR029044">
    <property type="entry name" value="Nucleotide-diphossugar_trans"/>
</dbReference>
<keyword evidence="1 4" id="KW-0808">Transferase</keyword>
<sequence length="227" mass="25587">MQAVILAAGEGMRLRPLTDAIPKCLLKVGKKTILEHIFSQLPQEIHEVVLVVGHLKGEIKKQIGTSNGGRRIQYIEQTERLGTGHALSICKDVLNDSKFLVLMGDNLYFKKDIENCLRHDLCLLAQKLESPERFGVLRIEDGILRDIIESPKLSVGTLVNCGLYVLDKRIFDYPLVSIGLNEYGLPQTIVKMSNHHPVGIEKANFWLSINTVQDLKQADKYLKKIYV</sequence>
<dbReference type="Proteomes" id="UP000034600">
    <property type="component" value="Unassembled WGS sequence"/>
</dbReference>
<dbReference type="SUPFAM" id="SSF53448">
    <property type="entry name" value="Nucleotide-diphospho-sugar transferases"/>
    <property type="match status" value="1"/>
</dbReference>
<organism evidence="4 5">
    <name type="scientific">Candidatus Jorgensenbacteria bacterium GW2011_GWC1_48_8</name>
    <dbReference type="NCBI Taxonomy" id="1618666"/>
    <lineage>
        <taxon>Bacteria</taxon>
        <taxon>Candidatus Joergenseniibacteriota</taxon>
    </lineage>
</organism>
<dbReference type="GO" id="GO:0016779">
    <property type="term" value="F:nucleotidyltransferase activity"/>
    <property type="evidence" value="ECO:0007669"/>
    <property type="project" value="UniProtKB-KW"/>
</dbReference>
<dbReference type="InterPro" id="IPR005835">
    <property type="entry name" value="NTP_transferase_dom"/>
</dbReference>
<name>A0A0G1X996_9BACT</name>
<evidence type="ECO:0000313" key="4">
    <source>
        <dbReference type="EMBL" id="KKU99118.1"/>
    </source>
</evidence>
<proteinExistence type="predicted"/>
<accession>A0A0G1X996</accession>
<dbReference type="CDD" id="cd04181">
    <property type="entry name" value="NTP_transferase"/>
    <property type="match status" value="1"/>
</dbReference>
<protein>
    <submittedName>
        <fullName evidence="4">Glucose-1-phosphate thymidylyltransferase</fullName>
    </submittedName>
</protein>
<evidence type="ECO:0000259" key="3">
    <source>
        <dbReference type="Pfam" id="PF00483"/>
    </source>
</evidence>